<keyword evidence="2 9" id="KW-0285">Flavoprotein</keyword>
<dbReference type="SUPFAM" id="SSF51905">
    <property type="entry name" value="FAD/NAD(P)-binding domain"/>
    <property type="match status" value="1"/>
</dbReference>
<dbReference type="UniPathway" id="UPA00253">
    <property type="reaction ID" value="UER00328"/>
</dbReference>
<sequence length="495" mass="55238">MSSVFRRPPSTTVTRTCTTSWTKCRHGLAFDAVSDTSLKPSPSRSLAIVGAGLAGSLLAILLSRRGWRVTVYERRGDPRVSGYESGRSINLALAERGRNALRQAGDNVEAAVMARAVMMRGRMVHPRDGTPPQLQRYGRDDSEVIWSIHRRDLNITLLELAEQAGAEVHFHRRLHTVDFDAGHARFIDDRDDTPHDIQFNSLVGADGAGSALRAAMNRRQPLGERTEFLDHSYKELEIPPAAGNAFQIDPNALHIWPRGRYMCIALPNHEGTFTVTVFLPNKGDPGFNTVTTGAEAQAMFARDFPDALPLIPTLVEDWEAHPPGLLGTLYLERWHTDGKAVLIGDAAHAMVPFHGQGMNCAFEDCVALARQLDDASDLQRAYAAFEVERSPNAWAIQQMALENYLEMRDQVADPAFLLQRELELALQQRWPTRFVPHYTMVTFLHTPYAVALERTRIQRRILRNATSGLDSLQQIDWPALQAEVHAKLPVLEGAH</sequence>
<evidence type="ECO:0000256" key="5">
    <source>
        <dbReference type="ARBA" id="ARBA00022857"/>
    </source>
</evidence>
<dbReference type="PRINTS" id="PR00420">
    <property type="entry name" value="RNGMNOXGNASE"/>
</dbReference>
<dbReference type="InterPro" id="IPR002938">
    <property type="entry name" value="FAD-bd"/>
</dbReference>
<dbReference type="Proteomes" id="UP000547058">
    <property type="component" value="Unassembled WGS sequence"/>
</dbReference>
<evidence type="ECO:0000259" key="10">
    <source>
        <dbReference type="Pfam" id="PF01494"/>
    </source>
</evidence>
<keyword evidence="12" id="KW-1185">Reference proteome</keyword>
<comment type="cofactor">
    <cofactor evidence="1 9">
        <name>FAD</name>
        <dbReference type="ChEBI" id="CHEBI:57692"/>
    </cofactor>
</comment>
<dbReference type="GO" id="GO:0071949">
    <property type="term" value="F:FAD binding"/>
    <property type="evidence" value="ECO:0007669"/>
    <property type="project" value="InterPro"/>
</dbReference>
<dbReference type="PANTHER" id="PTHR46028">
    <property type="entry name" value="KYNURENINE 3-MONOOXYGENASE"/>
    <property type="match status" value="1"/>
</dbReference>
<keyword evidence="5 9" id="KW-0521">NADP</keyword>
<evidence type="ECO:0000256" key="3">
    <source>
        <dbReference type="ARBA" id="ARBA00022642"/>
    </source>
</evidence>
<evidence type="ECO:0000256" key="8">
    <source>
        <dbReference type="ARBA" id="ARBA00047818"/>
    </source>
</evidence>
<evidence type="ECO:0000256" key="9">
    <source>
        <dbReference type="HAMAP-Rule" id="MF_01971"/>
    </source>
</evidence>
<dbReference type="GO" id="GO:0004502">
    <property type="term" value="F:kynurenine 3-monooxygenase activity"/>
    <property type="evidence" value="ECO:0007669"/>
    <property type="project" value="UniProtKB-UniRule"/>
</dbReference>
<dbReference type="Pfam" id="PF01494">
    <property type="entry name" value="FAD_binding_3"/>
    <property type="match status" value="1"/>
</dbReference>
<comment type="function">
    <text evidence="9">Catalyzes the hydroxylation of L-kynurenine (L-Kyn) to form 3-hydroxy-L-kynurenine (L-3OHKyn). Required for synthesis of quinolinic acid.</text>
</comment>
<dbReference type="FunFam" id="3.50.50.60:FF:000185">
    <property type="entry name" value="Kynurenine 3-monooxygenase"/>
    <property type="match status" value="1"/>
</dbReference>
<dbReference type="GO" id="GO:0019805">
    <property type="term" value="P:quinolinate biosynthetic process"/>
    <property type="evidence" value="ECO:0007669"/>
    <property type="project" value="UniProtKB-UniRule"/>
</dbReference>
<comment type="catalytic activity">
    <reaction evidence="8 9">
        <text>L-kynurenine + NADPH + O2 + H(+) = 3-hydroxy-L-kynurenine + NADP(+) + H2O</text>
        <dbReference type="Rhea" id="RHEA:20545"/>
        <dbReference type="ChEBI" id="CHEBI:15377"/>
        <dbReference type="ChEBI" id="CHEBI:15378"/>
        <dbReference type="ChEBI" id="CHEBI:15379"/>
        <dbReference type="ChEBI" id="CHEBI:57783"/>
        <dbReference type="ChEBI" id="CHEBI:57959"/>
        <dbReference type="ChEBI" id="CHEBI:58125"/>
        <dbReference type="ChEBI" id="CHEBI:58349"/>
        <dbReference type="EC" id="1.14.13.9"/>
    </reaction>
</comment>
<dbReference type="PANTHER" id="PTHR46028:SF2">
    <property type="entry name" value="KYNURENINE 3-MONOOXYGENASE"/>
    <property type="match status" value="1"/>
</dbReference>
<dbReference type="Gene3D" id="3.50.50.60">
    <property type="entry name" value="FAD/NAD(P)-binding domain"/>
    <property type="match status" value="1"/>
</dbReference>
<dbReference type="EMBL" id="JACGXS010000001">
    <property type="protein sequence ID" value="MBA8680642.1"/>
    <property type="molecule type" value="Genomic_DNA"/>
</dbReference>
<proteinExistence type="inferred from homology"/>
<comment type="similarity">
    <text evidence="9">Belongs to the aromatic-ring hydroxylase family. KMO subfamily.</text>
</comment>
<name>A0A7W3FJD1_9GAMM</name>
<dbReference type="InterPro" id="IPR027545">
    <property type="entry name" value="Kynurenine_monooxygenase"/>
</dbReference>
<dbReference type="HAMAP" id="MF_01971">
    <property type="entry name" value="Kynurenine_monooxygenase"/>
    <property type="match status" value="1"/>
</dbReference>
<gene>
    <name evidence="9" type="primary">kmo</name>
    <name evidence="11" type="ORF">H4O11_02335</name>
</gene>
<protein>
    <recommendedName>
        <fullName evidence="9">Kynurenine 3-monooxygenase</fullName>
        <ecNumber evidence="9">1.14.13.9</ecNumber>
    </recommendedName>
    <alternativeName>
        <fullName evidence="9">Kynurenine 3-hydroxylase</fullName>
    </alternativeName>
</protein>
<reference evidence="11 12" key="1">
    <citation type="submission" date="2020-08" db="EMBL/GenBank/DDBJ databases">
        <title>Stenotrophomonas tumulicola JCM 30961.</title>
        <authorList>
            <person name="Deng Y."/>
        </authorList>
    </citation>
    <scope>NUCLEOTIDE SEQUENCE [LARGE SCALE GENOMIC DNA]</scope>
    <source>
        <strain evidence="11 12">JCM 30961</strain>
    </source>
</reference>
<comment type="caution">
    <text evidence="11">The sequence shown here is derived from an EMBL/GenBank/DDBJ whole genome shotgun (WGS) entry which is preliminary data.</text>
</comment>
<keyword evidence="6 9" id="KW-0560">Oxidoreductase</keyword>
<keyword evidence="4 9" id="KW-0274">FAD</keyword>
<accession>A0A7W3FJD1</accession>
<evidence type="ECO:0000256" key="2">
    <source>
        <dbReference type="ARBA" id="ARBA00022630"/>
    </source>
</evidence>
<feature type="domain" description="FAD-binding" evidence="10">
    <location>
        <begin position="47"/>
        <end position="397"/>
    </location>
</feature>
<dbReference type="EC" id="1.14.13.9" evidence="9"/>
<evidence type="ECO:0000313" key="12">
    <source>
        <dbReference type="Proteomes" id="UP000547058"/>
    </source>
</evidence>
<evidence type="ECO:0000256" key="4">
    <source>
        <dbReference type="ARBA" id="ARBA00022827"/>
    </source>
</evidence>
<dbReference type="GO" id="GO:0043420">
    <property type="term" value="P:anthranilate metabolic process"/>
    <property type="evidence" value="ECO:0007669"/>
    <property type="project" value="UniProtKB-UniRule"/>
</dbReference>
<comment type="pathway">
    <text evidence="9">Cofactor biosynthesis; NAD(+) biosynthesis; quinolinate from L-kynurenine: step 1/3.</text>
</comment>
<organism evidence="11 12">
    <name type="scientific">Stenotrophomonas tumulicola</name>
    <dbReference type="NCBI Taxonomy" id="1685415"/>
    <lineage>
        <taxon>Bacteria</taxon>
        <taxon>Pseudomonadati</taxon>
        <taxon>Pseudomonadota</taxon>
        <taxon>Gammaproteobacteria</taxon>
        <taxon>Lysobacterales</taxon>
        <taxon>Lysobacteraceae</taxon>
        <taxon>Stenotrophomonas</taxon>
    </lineage>
</organism>
<dbReference type="AlphaFoldDB" id="A0A7W3FJD1"/>
<dbReference type="GO" id="GO:0009435">
    <property type="term" value="P:NAD+ biosynthetic process"/>
    <property type="evidence" value="ECO:0007669"/>
    <property type="project" value="UniProtKB-UniPathway"/>
</dbReference>
<evidence type="ECO:0000256" key="7">
    <source>
        <dbReference type="ARBA" id="ARBA00023033"/>
    </source>
</evidence>
<dbReference type="InterPro" id="IPR036188">
    <property type="entry name" value="FAD/NAD-bd_sf"/>
</dbReference>
<keyword evidence="3 9" id="KW-0662">Pyridine nucleotide biosynthesis</keyword>
<evidence type="ECO:0000256" key="6">
    <source>
        <dbReference type="ARBA" id="ARBA00023002"/>
    </source>
</evidence>
<evidence type="ECO:0000313" key="11">
    <source>
        <dbReference type="EMBL" id="MBA8680642.1"/>
    </source>
</evidence>
<dbReference type="GO" id="GO:0006569">
    <property type="term" value="P:L-tryptophan catabolic process"/>
    <property type="evidence" value="ECO:0007669"/>
    <property type="project" value="UniProtKB-UniRule"/>
</dbReference>
<evidence type="ECO:0000256" key="1">
    <source>
        <dbReference type="ARBA" id="ARBA00001974"/>
    </source>
</evidence>
<keyword evidence="7 9" id="KW-0503">Monooxygenase</keyword>
<dbReference type="GO" id="GO:0070189">
    <property type="term" value="P:kynurenine metabolic process"/>
    <property type="evidence" value="ECO:0007669"/>
    <property type="project" value="TreeGrafter"/>
</dbReference>